<dbReference type="AlphaFoldDB" id="A0A9W9HFU3"/>
<keyword evidence="3" id="KW-1185">Reference proteome</keyword>
<sequence length="80" mass="8533">MATVAAHQYSEAAHDLCGRLRSSSQQAEEAIHEQAGRIHQQPSVEVVEPTNPAKTSERITQSNANASDAKPAADSNLVPK</sequence>
<reference evidence="2" key="2">
    <citation type="journal article" date="2023" name="IMA Fungus">
        <title>Comparative genomic study of the Penicillium genus elucidates a diverse pangenome and 15 lateral gene transfer events.</title>
        <authorList>
            <person name="Petersen C."/>
            <person name="Sorensen T."/>
            <person name="Nielsen M.R."/>
            <person name="Sondergaard T.E."/>
            <person name="Sorensen J.L."/>
            <person name="Fitzpatrick D.A."/>
            <person name="Frisvad J.C."/>
            <person name="Nielsen K.L."/>
        </authorList>
    </citation>
    <scope>NUCLEOTIDE SEQUENCE</scope>
    <source>
        <strain evidence="2">IBT 22155</strain>
    </source>
</reference>
<dbReference type="RefSeq" id="XP_056526566.1">
    <property type="nucleotide sequence ID" value="XM_056661400.1"/>
</dbReference>
<dbReference type="Proteomes" id="UP001149079">
    <property type="component" value="Unassembled WGS sequence"/>
</dbReference>
<evidence type="ECO:0000313" key="3">
    <source>
        <dbReference type="Proteomes" id="UP001149079"/>
    </source>
</evidence>
<evidence type="ECO:0000256" key="1">
    <source>
        <dbReference type="SAM" id="MobiDB-lite"/>
    </source>
</evidence>
<evidence type="ECO:0000313" key="2">
    <source>
        <dbReference type="EMBL" id="KAJ5146092.1"/>
    </source>
</evidence>
<reference evidence="2" key="1">
    <citation type="submission" date="2022-11" db="EMBL/GenBank/DDBJ databases">
        <authorList>
            <person name="Petersen C."/>
        </authorList>
    </citation>
    <scope>NUCLEOTIDE SEQUENCE</scope>
    <source>
        <strain evidence="2">IBT 22155</strain>
    </source>
</reference>
<comment type="caution">
    <text evidence="2">The sequence shown here is derived from an EMBL/GenBank/DDBJ whole genome shotgun (WGS) entry which is preliminary data.</text>
</comment>
<feature type="region of interest" description="Disordered" evidence="1">
    <location>
        <begin position="20"/>
        <end position="80"/>
    </location>
</feature>
<dbReference type="GeneID" id="81400570"/>
<feature type="compositionally biased region" description="Polar residues" evidence="1">
    <location>
        <begin position="52"/>
        <end position="66"/>
    </location>
</feature>
<protein>
    <submittedName>
        <fullName evidence="2">Uncharacterized protein</fullName>
    </submittedName>
</protein>
<gene>
    <name evidence="2" type="ORF">N7515_000656</name>
</gene>
<proteinExistence type="predicted"/>
<accession>A0A9W9HFU3</accession>
<organism evidence="2 3">
    <name type="scientific">Penicillium bovifimosum</name>
    <dbReference type="NCBI Taxonomy" id="126998"/>
    <lineage>
        <taxon>Eukaryota</taxon>
        <taxon>Fungi</taxon>
        <taxon>Dikarya</taxon>
        <taxon>Ascomycota</taxon>
        <taxon>Pezizomycotina</taxon>
        <taxon>Eurotiomycetes</taxon>
        <taxon>Eurotiomycetidae</taxon>
        <taxon>Eurotiales</taxon>
        <taxon>Aspergillaceae</taxon>
        <taxon>Penicillium</taxon>
    </lineage>
</organism>
<dbReference type="EMBL" id="JAPQKL010000001">
    <property type="protein sequence ID" value="KAJ5146092.1"/>
    <property type="molecule type" value="Genomic_DNA"/>
</dbReference>
<name>A0A9W9HFU3_9EURO</name>